<proteinExistence type="predicted"/>
<evidence type="ECO:0000313" key="3">
    <source>
        <dbReference type="Proteomes" id="UP000195139"/>
    </source>
</evidence>
<gene>
    <name evidence="2" type="ORF">A5880_001447</name>
    <name evidence="1" type="ORF">A5880_001528</name>
</gene>
<sequence length="39" mass="4558">MRISKFGMGGWGKKVKGVVDVTIFERQKEDFLRKEVNDE</sequence>
<evidence type="ECO:0000313" key="1">
    <source>
        <dbReference type="EMBL" id="MEI5993970.1"/>
    </source>
</evidence>
<dbReference type="EMBL" id="NGLE02000001">
    <property type="protein sequence ID" value="MEI5993970.1"/>
    <property type="molecule type" value="Genomic_DNA"/>
</dbReference>
<protein>
    <submittedName>
        <fullName evidence="2">Uncharacterized protein</fullName>
    </submittedName>
</protein>
<reference evidence="1 3" key="2">
    <citation type="submission" date="2018-07" db="EMBL/GenBank/DDBJ databases">
        <title>The Genome Sequence of Enterococcus sp. DIV0659b.</title>
        <authorList>
            <consortium name="The Broad Institute Genomics Platform"/>
            <consortium name="The Broad Institute Genomic Center for Infectious Diseases"/>
            <person name="Earl A."/>
            <person name="Manson A."/>
            <person name="Schwartman J."/>
            <person name="Gilmore M."/>
            <person name="Abouelleil A."/>
            <person name="Cao P."/>
            <person name="Chapman S."/>
            <person name="Cusick C."/>
            <person name="Shea T."/>
            <person name="Young S."/>
            <person name="Neafsey D."/>
            <person name="Nusbaum C."/>
            <person name="Birren B."/>
        </authorList>
    </citation>
    <scope>NUCLEOTIDE SEQUENCE [LARGE SCALE GENOMIC DNA]</scope>
    <source>
        <strain evidence="1 3">4G2_DIV0659</strain>
    </source>
</reference>
<dbReference type="AlphaFoldDB" id="A0A242CDY0"/>
<reference evidence="2" key="1">
    <citation type="submission" date="2017-05" db="EMBL/GenBank/DDBJ databases">
        <title>The Genome Sequence of Enterococcus sp. 4G2_DIV0659.</title>
        <authorList>
            <consortium name="The Broad Institute Genomics Platform"/>
            <consortium name="The Broad Institute Genomic Center for Infectious Diseases"/>
            <person name="Earl A."/>
            <person name="Manson A."/>
            <person name="Schwartman J."/>
            <person name="Gilmore M."/>
            <person name="Abouelleil A."/>
            <person name="Cao P."/>
            <person name="Chapman S."/>
            <person name="Cusick C."/>
            <person name="Shea T."/>
            <person name="Young S."/>
            <person name="Neafsey D."/>
            <person name="Nusbaum C."/>
            <person name="Birren B."/>
        </authorList>
    </citation>
    <scope>NUCLEOTIDE SEQUENCE [LARGE SCALE GENOMIC DNA]</scope>
    <source>
        <strain evidence="2">4G2_DIV0659</strain>
    </source>
</reference>
<organism evidence="2">
    <name type="scientific">Candidatus Enterococcus mansonii</name>
    <dbReference type="NCBI Taxonomy" id="1834181"/>
    <lineage>
        <taxon>Bacteria</taxon>
        <taxon>Bacillati</taxon>
        <taxon>Bacillota</taxon>
        <taxon>Bacilli</taxon>
        <taxon>Lactobacillales</taxon>
        <taxon>Enterococcaceae</taxon>
        <taxon>Enterococcus</taxon>
    </lineage>
</organism>
<name>A0A242CDY0_9ENTE</name>
<keyword evidence="3" id="KW-1185">Reference proteome</keyword>
<evidence type="ECO:0000313" key="2">
    <source>
        <dbReference type="EMBL" id="OTO08447.1"/>
    </source>
</evidence>
<accession>A0A242CDY0</accession>
<dbReference type="Proteomes" id="UP000195139">
    <property type="component" value="Unassembled WGS sequence"/>
</dbReference>
<comment type="caution">
    <text evidence="2">The sequence shown here is derived from an EMBL/GenBank/DDBJ whole genome shotgun (WGS) entry which is preliminary data.</text>
</comment>
<dbReference type="EMBL" id="NGLE01000002">
    <property type="protein sequence ID" value="OTO08447.1"/>
    <property type="molecule type" value="Genomic_DNA"/>
</dbReference>